<sequence length="118" mass="13846">MPSVNLRKAVRKYNCTLCFARWNQRQGAVPHQRIAEALRWRRKRITAQKFDQFVSFAVSCGSTKDDRAGREETFGEAVRSKRGSLTDASRSIYELRRKRINDCRRSRDGRVSMHVLRE</sequence>
<comment type="caution">
    <text evidence="1">The sequence shown here is derived from an EMBL/GenBank/DDBJ whole genome shotgun (WGS) entry which is preliminary data.</text>
</comment>
<dbReference type="EMBL" id="MLYV02001198">
    <property type="protein sequence ID" value="PSR72291.1"/>
    <property type="molecule type" value="Genomic_DNA"/>
</dbReference>
<organism evidence="1 2">
    <name type="scientific">Hermanssonia centrifuga</name>
    <dbReference type="NCBI Taxonomy" id="98765"/>
    <lineage>
        <taxon>Eukaryota</taxon>
        <taxon>Fungi</taxon>
        <taxon>Dikarya</taxon>
        <taxon>Basidiomycota</taxon>
        <taxon>Agaricomycotina</taxon>
        <taxon>Agaricomycetes</taxon>
        <taxon>Polyporales</taxon>
        <taxon>Meruliaceae</taxon>
        <taxon>Hermanssonia</taxon>
    </lineage>
</organism>
<reference evidence="1 2" key="1">
    <citation type="submission" date="2018-02" db="EMBL/GenBank/DDBJ databases">
        <title>Genome sequence of the basidiomycete white-rot fungus Phlebia centrifuga.</title>
        <authorList>
            <person name="Granchi Z."/>
            <person name="Peng M."/>
            <person name="de Vries R.P."/>
            <person name="Hilden K."/>
            <person name="Makela M.R."/>
            <person name="Grigoriev I."/>
            <person name="Riley R."/>
        </authorList>
    </citation>
    <scope>NUCLEOTIDE SEQUENCE [LARGE SCALE GENOMIC DNA]</scope>
    <source>
        <strain evidence="1 2">FBCC195</strain>
    </source>
</reference>
<dbReference type="Proteomes" id="UP000186601">
    <property type="component" value="Unassembled WGS sequence"/>
</dbReference>
<evidence type="ECO:0000313" key="1">
    <source>
        <dbReference type="EMBL" id="PSR72291.1"/>
    </source>
</evidence>
<accession>A0A2R6NJ14</accession>
<evidence type="ECO:0000313" key="2">
    <source>
        <dbReference type="Proteomes" id="UP000186601"/>
    </source>
</evidence>
<proteinExistence type="predicted"/>
<dbReference type="AlphaFoldDB" id="A0A2R6NJ14"/>
<protein>
    <submittedName>
        <fullName evidence="1">Uncharacterized protein</fullName>
    </submittedName>
</protein>
<gene>
    <name evidence="1" type="ORF">PHLCEN_2v11883</name>
</gene>
<keyword evidence="2" id="KW-1185">Reference proteome</keyword>
<name>A0A2R6NJ14_9APHY</name>